<feature type="domain" description="Transcription regulator PadR N-terminal" evidence="2">
    <location>
        <begin position="7"/>
        <end position="82"/>
    </location>
</feature>
<dbReference type="RefSeq" id="WP_380965303.1">
    <property type="nucleotide sequence ID" value="NZ_JBHTCO010000005.1"/>
</dbReference>
<dbReference type="InterPro" id="IPR036390">
    <property type="entry name" value="WH_DNA-bd_sf"/>
</dbReference>
<dbReference type="Proteomes" id="UP001596505">
    <property type="component" value="Unassembled WGS sequence"/>
</dbReference>
<dbReference type="PANTHER" id="PTHR33169:SF14">
    <property type="entry name" value="TRANSCRIPTIONAL REGULATOR RV3488"/>
    <property type="match status" value="1"/>
</dbReference>
<reference evidence="4" key="1">
    <citation type="journal article" date="2019" name="Int. J. Syst. Evol. Microbiol.">
        <title>The Global Catalogue of Microorganisms (GCM) 10K type strain sequencing project: providing services to taxonomists for standard genome sequencing and annotation.</title>
        <authorList>
            <consortium name="The Broad Institute Genomics Platform"/>
            <consortium name="The Broad Institute Genome Sequencing Center for Infectious Disease"/>
            <person name="Wu L."/>
            <person name="Ma J."/>
        </authorList>
    </citation>
    <scope>NUCLEOTIDE SEQUENCE [LARGE SCALE GENOMIC DNA]</scope>
    <source>
        <strain evidence="4">CGMCC 1.16305</strain>
    </source>
</reference>
<accession>A0ABW2Q0A7</accession>
<proteinExistence type="predicted"/>
<protein>
    <submittedName>
        <fullName evidence="3">PadR family transcriptional regulator</fullName>
    </submittedName>
</protein>
<evidence type="ECO:0000313" key="4">
    <source>
        <dbReference type="Proteomes" id="UP001596505"/>
    </source>
</evidence>
<dbReference type="InterPro" id="IPR005149">
    <property type="entry name" value="Tscrpt_reg_PadR_N"/>
</dbReference>
<feature type="coiled-coil region" evidence="1">
    <location>
        <begin position="115"/>
        <end position="142"/>
    </location>
</feature>
<evidence type="ECO:0000259" key="2">
    <source>
        <dbReference type="Pfam" id="PF03551"/>
    </source>
</evidence>
<dbReference type="PANTHER" id="PTHR33169">
    <property type="entry name" value="PADR-FAMILY TRANSCRIPTIONAL REGULATOR"/>
    <property type="match status" value="1"/>
</dbReference>
<dbReference type="EMBL" id="JBHTCO010000005">
    <property type="protein sequence ID" value="MFC7392896.1"/>
    <property type="molecule type" value="Genomic_DNA"/>
</dbReference>
<dbReference type="InterPro" id="IPR052509">
    <property type="entry name" value="Metal_resp_DNA-bind_regulator"/>
</dbReference>
<evidence type="ECO:0000313" key="3">
    <source>
        <dbReference type="EMBL" id="MFC7392896.1"/>
    </source>
</evidence>
<comment type="caution">
    <text evidence="3">The sequence shown here is derived from an EMBL/GenBank/DDBJ whole genome shotgun (WGS) entry which is preliminary data.</text>
</comment>
<gene>
    <name evidence="3" type="ORF">ACFQRG_07825</name>
</gene>
<dbReference type="Gene3D" id="1.10.10.10">
    <property type="entry name" value="Winged helix-like DNA-binding domain superfamily/Winged helix DNA-binding domain"/>
    <property type="match status" value="1"/>
</dbReference>
<name>A0ABW2Q0A7_9BACL</name>
<evidence type="ECO:0000256" key="1">
    <source>
        <dbReference type="SAM" id="Coils"/>
    </source>
</evidence>
<dbReference type="SUPFAM" id="SSF46785">
    <property type="entry name" value="Winged helix' DNA-binding domain"/>
    <property type="match status" value="1"/>
</dbReference>
<organism evidence="3 4">
    <name type="scientific">Scopulibacillus cellulosilyticus</name>
    <dbReference type="NCBI Taxonomy" id="2665665"/>
    <lineage>
        <taxon>Bacteria</taxon>
        <taxon>Bacillati</taxon>
        <taxon>Bacillota</taxon>
        <taxon>Bacilli</taxon>
        <taxon>Bacillales</taxon>
        <taxon>Sporolactobacillaceae</taxon>
        <taxon>Scopulibacillus</taxon>
    </lineage>
</organism>
<dbReference type="InterPro" id="IPR036388">
    <property type="entry name" value="WH-like_DNA-bd_sf"/>
</dbReference>
<keyword evidence="1" id="KW-0175">Coiled coil</keyword>
<dbReference type="Pfam" id="PF03551">
    <property type="entry name" value="PadR"/>
    <property type="match status" value="1"/>
</dbReference>
<sequence length="188" mass="22355">MSLKLVILGSLMKKNRYPYEIKQLINESYLKNYIKVQDGTLYYAIDKCYKEKLIEVVEVRHENKRPSKTIYRITDQGRIRFQQELYDQLKESFVFRNPIFPALIYTEFGNTGEIAVILEDRLKHIEEHLRDLKNNRKVADANPGLFYILKNVIIHYQAECVWLRNIIQDAKDHKLGETKSLSELFKDI</sequence>
<keyword evidence="4" id="KW-1185">Reference proteome</keyword>